<keyword evidence="1" id="KW-0732">Signal</keyword>
<dbReference type="EMBL" id="BMAV01017014">
    <property type="protein sequence ID" value="GFY68344.1"/>
    <property type="molecule type" value="Genomic_DNA"/>
</dbReference>
<keyword evidence="3" id="KW-1185">Reference proteome</keyword>
<organism evidence="2 3">
    <name type="scientific">Trichonephila inaurata madagascariensis</name>
    <dbReference type="NCBI Taxonomy" id="2747483"/>
    <lineage>
        <taxon>Eukaryota</taxon>
        <taxon>Metazoa</taxon>
        <taxon>Ecdysozoa</taxon>
        <taxon>Arthropoda</taxon>
        <taxon>Chelicerata</taxon>
        <taxon>Arachnida</taxon>
        <taxon>Araneae</taxon>
        <taxon>Araneomorphae</taxon>
        <taxon>Entelegynae</taxon>
        <taxon>Araneoidea</taxon>
        <taxon>Nephilidae</taxon>
        <taxon>Trichonephila</taxon>
        <taxon>Trichonephila inaurata</taxon>
    </lineage>
</organism>
<gene>
    <name evidence="2" type="ORF">TNIN_14581</name>
</gene>
<evidence type="ECO:0000313" key="2">
    <source>
        <dbReference type="EMBL" id="GFY68344.1"/>
    </source>
</evidence>
<protein>
    <submittedName>
        <fullName evidence="2">Uncharacterized protein</fullName>
    </submittedName>
</protein>
<evidence type="ECO:0000256" key="1">
    <source>
        <dbReference type="SAM" id="SignalP"/>
    </source>
</evidence>
<feature type="signal peptide" evidence="1">
    <location>
        <begin position="1"/>
        <end position="24"/>
    </location>
</feature>
<comment type="caution">
    <text evidence="2">The sequence shown here is derived from an EMBL/GenBank/DDBJ whole genome shotgun (WGS) entry which is preliminary data.</text>
</comment>
<sequence>MIIPMILKILIFELVLELIELCSPIQYFDGVVTETNLDAQHMTTANELIPIVHSFTVWKICEALDLKTKFVPVPRTTVFTRTRHRGVVQMTTVPVVRSFSVVEDLPGVGSSSHL</sequence>
<name>A0A8X7CDY5_9ARAC</name>
<evidence type="ECO:0000313" key="3">
    <source>
        <dbReference type="Proteomes" id="UP000886998"/>
    </source>
</evidence>
<proteinExistence type="predicted"/>
<dbReference type="Proteomes" id="UP000886998">
    <property type="component" value="Unassembled WGS sequence"/>
</dbReference>
<feature type="chain" id="PRO_5036453780" evidence="1">
    <location>
        <begin position="25"/>
        <end position="114"/>
    </location>
</feature>
<reference evidence="2" key="1">
    <citation type="submission" date="2020-08" db="EMBL/GenBank/DDBJ databases">
        <title>Multicomponent nature underlies the extraordinary mechanical properties of spider dragline silk.</title>
        <authorList>
            <person name="Kono N."/>
            <person name="Nakamura H."/>
            <person name="Mori M."/>
            <person name="Yoshida Y."/>
            <person name="Ohtoshi R."/>
            <person name="Malay A.D."/>
            <person name="Moran D.A.P."/>
            <person name="Tomita M."/>
            <person name="Numata K."/>
            <person name="Arakawa K."/>
        </authorList>
    </citation>
    <scope>NUCLEOTIDE SEQUENCE</scope>
</reference>
<accession>A0A8X7CDY5</accession>
<dbReference type="AlphaFoldDB" id="A0A8X7CDY5"/>